<protein>
    <recommendedName>
        <fullName evidence="7">STAS domain-containing protein</fullName>
    </recommendedName>
</protein>
<evidence type="ECO:0000313" key="9">
    <source>
        <dbReference type="Proteomes" id="UP001186944"/>
    </source>
</evidence>
<dbReference type="Proteomes" id="UP001186944">
    <property type="component" value="Unassembled WGS sequence"/>
</dbReference>
<dbReference type="Pfam" id="PF01740">
    <property type="entry name" value="STAS"/>
    <property type="match status" value="1"/>
</dbReference>
<dbReference type="InterPro" id="IPR011547">
    <property type="entry name" value="SLC26A/SulP_dom"/>
</dbReference>
<dbReference type="EMBL" id="VSWD01000005">
    <property type="protein sequence ID" value="KAK3101893.1"/>
    <property type="molecule type" value="Genomic_DNA"/>
</dbReference>
<feature type="transmembrane region" description="Helical" evidence="6">
    <location>
        <begin position="426"/>
        <end position="445"/>
    </location>
</feature>
<feature type="transmembrane region" description="Helical" evidence="6">
    <location>
        <begin position="465"/>
        <end position="490"/>
    </location>
</feature>
<dbReference type="InterPro" id="IPR036513">
    <property type="entry name" value="STAS_dom_sf"/>
</dbReference>
<feature type="transmembrane region" description="Helical" evidence="6">
    <location>
        <begin position="116"/>
        <end position="132"/>
    </location>
</feature>
<reference evidence="8" key="1">
    <citation type="submission" date="2019-08" db="EMBL/GenBank/DDBJ databases">
        <title>The improved chromosome-level genome for the pearl oyster Pinctada fucata martensii using PacBio sequencing and Hi-C.</title>
        <authorList>
            <person name="Zheng Z."/>
        </authorList>
    </citation>
    <scope>NUCLEOTIDE SEQUENCE</scope>
    <source>
        <strain evidence="8">ZZ-2019</strain>
        <tissue evidence="8">Adductor muscle</tissue>
    </source>
</reference>
<dbReference type="InterPro" id="IPR002645">
    <property type="entry name" value="STAS_dom"/>
</dbReference>
<evidence type="ECO:0000259" key="7">
    <source>
        <dbReference type="PROSITE" id="PS50801"/>
    </source>
</evidence>
<evidence type="ECO:0000313" key="8">
    <source>
        <dbReference type="EMBL" id="KAK3101893.1"/>
    </source>
</evidence>
<sequence length="771" mass="86388">MDPKARRTLLMELSRPRESFRTQMLVKSKEKVKKRLQNRIKVSSAYQRVRDNIPKCKCTRELSRAFCTELFPFWGVIKRYSLRRYLLADFVAGMTVGIIHIPQGMAYGFLSNLPPVYGLYTSFFPVLLYFFFGSSQKISMGTFAVTSLMIGAVVTNGLEKYRHTLPVVSTPESTTLTTNHTYNITVNSSVEITTPHVTTEQDVHDAEIQMKVAFAMSVSFLAGLMQFALGCFRFGFLASFMSDPLISGFTTAAAVHVFSSQVKFLFGIQVATYSGPVQTHLCKCLDTTYFYRDFFQNLHNTNPVTATASVTCIFVLILIKEGINNNPTCKKDLPVPIPIELMVVVAATVISHYTRINQEFQVEVVGVIPVGLPPPNMKNLVYAPELIGDAIGIAFVAFATSYAMAKILAEKSKEDINANQELVANGICNLVGALFSSFCSAASLSRSLVQEEAGGKTQIVGIFSSILVLIVLLYIGPMFAALPTCILACVSDGYAKGNAVWFVTFIATVILDVGLGLMVGVIFALYFVLRNTQSPNICMLGRVPGTNAYKDVKLSRTLISVPGIKIFRFEANLYFANAEQFRDRLYERTGLNPKKLKTKKQKALYKALLQRKRELELAEIEQQAEEKKKQKELKKMRSSIEEEVDKEIGDELTEEQETILNKDKKELQSRFSKAWLPPVHTVVLDFSVVSYIDTVAIKVLSQILEEYKEVGIKVFLSGCREDVRKIIKKADFYQSIDYNCLYFTIHEAVVIAQELNIDTEVGNVNNMETFW</sequence>
<comment type="caution">
    <text evidence="8">The sequence shown here is derived from an EMBL/GenBank/DDBJ whole genome shotgun (WGS) entry which is preliminary data.</text>
</comment>
<keyword evidence="2 6" id="KW-0812">Transmembrane</keyword>
<dbReference type="GO" id="GO:0016020">
    <property type="term" value="C:membrane"/>
    <property type="evidence" value="ECO:0007669"/>
    <property type="project" value="UniProtKB-SubCell"/>
</dbReference>
<keyword evidence="3 6" id="KW-1133">Transmembrane helix</keyword>
<feature type="transmembrane region" description="Helical" evidence="6">
    <location>
        <begin position="304"/>
        <end position="323"/>
    </location>
</feature>
<dbReference type="PROSITE" id="PS50801">
    <property type="entry name" value="STAS"/>
    <property type="match status" value="1"/>
</dbReference>
<accession>A0AA88YC12</accession>
<dbReference type="InterPro" id="IPR001902">
    <property type="entry name" value="SLC26A/SulP_fam"/>
</dbReference>
<evidence type="ECO:0000256" key="2">
    <source>
        <dbReference type="ARBA" id="ARBA00022692"/>
    </source>
</evidence>
<dbReference type="CDD" id="cd07042">
    <property type="entry name" value="STAS_SulP_like_sulfate_transporter"/>
    <property type="match status" value="1"/>
</dbReference>
<evidence type="ECO:0000256" key="1">
    <source>
        <dbReference type="ARBA" id="ARBA00004141"/>
    </source>
</evidence>
<feature type="transmembrane region" description="Helical" evidence="6">
    <location>
        <begin position="502"/>
        <end position="529"/>
    </location>
</feature>
<evidence type="ECO:0000256" key="4">
    <source>
        <dbReference type="ARBA" id="ARBA00023136"/>
    </source>
</evidence>
<dbReference type="SUPFAM" id="SSF52091">
    <property type="entry name" value="SpoIIaa-like"/>
    <property type="match status" value="1"/>
</dbReference>
<feature type="domain" description="STAS" evidence="7">
    <location>
        <begin position="554"/>
        <end position="752"/>
    </location>
</feature>
<feature type="transmembrane region" description="Helical" evidence="6">
    <location>
        <begin position="86"/>
        <end position="110"/>
    </location>
</feature>
<feature type="transmembrane region" description="Helical" evidence="6">
    <location>
        <begin position="212"/>
        <end position="236"/>
    </location>
</feature>
<evidence type="ECO:0000256" key="3">
    <source>
        <dbReference type="ARBA" id="ARBA00022989"/>
    </source>
</evidence>
<organism evidence="8 9">
    <name type="scientific">Pinctada imbricata</name>
    <name type="common">Atlantic pearl-oyster</name>
    <name type="synonym">Pinctada martensii</name>
    <dbReference type="NCBI Taxonomy" id="66713"/>
    <lineage>
        <taxon>Eukaryota</taxon>
        <taxon>Metazoa</taxon>
        <taxon>Spiralia</taxon>
        <taxon>Lophotrochozoa</taxon>
        <taxon>Mollusca</taxon>
        <taxon>Bivalvia</taxon>
        <taxon>Autobranchia</taxon>
        <taxon>Pteriomorphia</taxon>
        <taxon>Pterioida</taxon>
        <taxon>Pterioidea</taxon>
        <taxon>Pteriidae</taxon>
        <taxon>Pinctada</taxon>
    </lineage>
</organism>
<evidence type="ECO:0000256" key="5">
    <source>
        <dbReference type="SAM" id="Coils"/>
    </source>
</evidence>
<feature type="coiled-coil region" evidence="5">
    <location>
        <begin position="606"/>
        <end position="643"/>
    </location>
</feature>
<dbReference type="Gene3D" id="3.30.750.24">
    <property type="entry name" value="STAS domain"/>
    <property type="match status" value="1"/>
</dbReference>
<comment type="subcellular location">
    <subcellularLocation>
        <location evidence="1">Membrane</location>
        <topology evidence="1">Multi-pass membrane protein</topology>
    </subcellularLocation>
</comment>
<name>A0AA88YC12_PINIB</name>
<keyword evidence="5" id="KW-0175">Coiled coil</keyword>
<keyword evidence="9" id="KW-1185">Reference proteome</keyword>
<evidence type="ECO:0000256" key="6">
    <source>
        <dbReference type="SAM" id="Phobius"/>
    </source>
</evidence>
<dbReference type="GO" id="GO:0055085">
    <property type="term" value="P:transmembrane transport"/>
    <property type="evidence" value="ECO:0007669"/>
    <property type="project" value="InterPro"/>
</dbReference>
<proteinExistence type="predicted"/>
<keyword evidence="4 6" id="KW-0472">Membrane</keyword>
<dbReference type="AlphaFoldDB" id="A0AA88YC12"/>
<dbReference type="PANTHER" id="PTHR11814">
    <property type="entry name" value="SULFATE TRANSPORTER"/>
    <property type="match status" value="1"/>
</dbReference>
<feature type="transmembrane region" description="Helical" evidence="6">
    <location>
        <begin position="386"/>
        <end position="405"/>
    </location>
</feature>
<dbReference type="Pfam" id="PF00916">
    <property type="entry name" value="Sulfate_transp"/>
    <property type="match status" value="1"/>
</dbReference>
<gene>
    <name evidence="8" type="ORF">FSP39_007131</name>
</gene>